<protein>
    <submittedName>
        <fullName evidence="2">Uncharacterized protein</fullName>
    </submittedName>
</protein>
<evidence type="ECO:0000313" key="2">
    <source>
        <dbReference type="EMBL" id="GAA2087907.1"/>
    </source>
</evidence>
<gene>
    <name evidence="2" type="ORF">GCM10009801_51200</name>
</gene>
<dbReference type="Proteomes" id="UP001500016">
    <property type="component" value="Unassembled WGS sequence"/>
</dbReference>
<evidence type="ECO:0000313" key="3">
    <source>
        <dbReference type="Proteomes" id="UP001500016"/>
    </source>
</evidence>
<dbReference type="EMBL" id="BAAAPE010000013">
    <property type="protein sequence ID" value="GAA2087907.1"/>
    <property type="molecule type" value="Genomic_DNA"/>
</dbReference>
<sequence length="48" mass="5305">MAGQEPTAQDFRDAADEMAATGHPFLARELIAEAERLENPDTRTDEES</sequence>
<organism evidence="2 3">
    <name type="scientific">Streptomyces albiaxialis</name>
    <dbReference type="NCBI Taxonomy" id="329523"/>
    <lineage>
        <taxon>Bacteria</taxon>
        <taxon>Bacillati</taxon>
        <taxon>Actinomycetota</taxon>
        <taxon>Actinomycetes</taxon>
        <taxon>Kitasatosporales</taxon>
        <taxon>Streptomycetaceae</taxon>
        <taxon>Streptomyces</taxon>
    </lineage>
</organism>
<dbReference type="RefSeq" id="WP_344531632.1">
    <property type="nucleotide sequence ID" value="NZ_BAAAPE010000013.1"/>
</dbReference>
<feature type="region of interest" description="Disordered" evidence="1">
    <location>
        <begin position="1"/>
        <end position="23"/>
    </location>
</feature>
<keyword evidence="3" id="KW-1185">Reference proteome</keyword>
<proteinExistence type="predicted"/>
<evidence type="ECO:0000256" key="1">
    <source>
        <dbReference type="SAM" id="MobiDB-lite"/>
    </source>
</evidence>
<reference evidence="2 3" key="1">
    <citation type="journal article" date="2019" name="Int. J. Syst. Evol. Microbiol.">
        <title>The Global Catalogue of Microorganisms (GCM) 10K type strain sequencing project: providing services to taxonomists for standard genome sequencing and annotation.</title>
        <authorList>
            <consortium name="The Broad Institute Genomics Platform"/>
            <consortium name="The Broad Institute Genome Sequencing Center for Infectious Disease"/>
            <person name="Wu L."/>
            <person name="Ma J."/>
        </authorList>
    </citation>
    <scope>NUCLEOTIDE SEQUENCE [LARGE SCALE GENOMIC DNA]</scope>
    <source>
        <strain evidence="2 3">JCM 15478</strain>
    </source>
</reference>
<accession>A0ABN2WAH2</accession>
<name>A0ABN2WAH2_9ACTN</name>
<comment type="caution">
    <text evidence="2">The sequence shown here is derived from an EMBL/GenBank/DDBJ whole genome shotgun (WGS) entry which is preliminary data.</text>
</comment>